<keyword evidence="1 5" id="KW-0489">Methyltransferase</keyword>
<dbReference type="EMBL" id="QNBC01000002">
    <property type="protein sequence ID" value="RKX68156.1"/>
    <property type="molecule type" value="Genomic_DNA"/>
</dbReference>
<comment type="catalytic activity">
    <reaction evidence="5">
        <text>pseudouridine(1915) in 23S rRNA + S-adenosyl-L-methionine = N(3)-methylpseudouridine(1915) in 23S rRNA + S-adenosyl-L-homocysteine + H(+)</text>
        <dbReference type="Rhea" id="RHEA:42752"/>
        <dbReference type="Rhea" id="RHEA-COMP:10221"/>
        <dbReference type="Rhea" id="RHEA-COMP:10222"/>
        <dbReference type="ChEBI" id="CHEBI:15378"/>
        <dbReference type="ChEBI" id="CHEBI:57856"/>
        <dbReference type="ChEBI" id="CHEBI:59789"/>
        <dbReference type="ChEBI" id="CHEBI:65314"/>
        <dbReference type="ChEBI" id="CHEBI:74486"/>
        <dbReference type="EC" id="2.1.1.177"/>
    </reaction>
</comment>
<evidence type="ECO:0000256" key="5">
    <source>
        <dbReference type="HAMAP-Rule" id="MF_00658"/>
    </source>
</evidence>
<dbReference type="InterPro" id="IPR003742">
    <property type="entry name" value="RlmH-like"/>
</dbReference>
<name>A0A660SDA3_UNCT6</name>
<feature type="binding site" evidence="5">
    <location>
        <position position="72"/>
    </location>
    <ligand>
        <name>S-adenosyl-L-methionine</name>
        <dbReference type="ChEBI" id="CHEBI:59789"/>
    </ligand>
</feature>
<comment type="function">
    <text evidence="5">Specifically methylates the pseudouridine at position 1915 (m3Psi1915) in 23S rRNA.</text>
</comment>
<dbReference type="PANTHER" id="PTHR33603">
    <property type="entry name" value="METHYLTRANSFERASE"/>
    <property type="match status" value="1"/>
</dbReference>
<gene>
    <name evidence="5" type="primary">rlmH</name>
    <name evidence="6" type="ORF">DRP44_00325</name>
</gene>
<dbReference type="InterPro" id="IPR029028">
    <property type="entry name" value="Alpha/beta_knot_MTases"/>
</dbReference>
<dbReference type="Pfam" id="PF02590">
    <property type="entry name" value="SPOUT_MTase"/>
    <property type="match status" value="1"/>
</dbReference>
<comment type="subunit">
    <text evidence="5">Homodimer.</text>
</comment>
<dbReference type="Proteomes" id="UP000282321">
    <property type="component" value="Unassembled WGS sequence"/>
</dbReference>
<comment type="similarity">
    <text evidence="4 5">Belongs to the RNA methyltransferase RlmH family.</text>
</comment>
<sequence>MLREIKIIQVGRDKFKYVDLIKSDYLRRLGHYFTVNEIIIRESRSGDKITRLREEAKEIKKHFKRSSALIILSPEGIEMDSVKFSKFIYKFPSITFVIGGSDGLCEEIKILGDYIISFSKMTFPHHLAKILLLEQLYRAASIKHNRKYHK</sequence>
<dbReference type="PIRSF" id="PIRSF004505">
    <property type="entry name" value="MT_bac"/>
    <property type="match status" value="1"/>
</dbReference>
<dbReference type="CDD" id="cd18081">
    <property type="entry name" value="RlmH-like"/>
    <property type="match status" value="1"/>
</dbReference>
<keyword evidence="2 5" id="KW-0808">Transferase</keyword>
<protein>
    <recommendedName>
        <fullName evidence="5">Ribosomal RNA large subunit methyltransferase H</fullName>
        <ecNumber evidence="5">2.1.1.177</ecNumber>
    </recommendedName>
    <alternativeName>
        <fullName evidence="5">23S rRNA (pseudouridine1915-N3)-methyltransferase</fullName>
    </alternativeName>
    <alternativeName>
        <fullName evidence="5">23S rRNA m3Psi1915 methyltransferase</fullName>
    </alternativeName>
    <alternativeName>
        <fullName evidence="5">rRNA (pseudouridine-N3-)-methyltransferase RlmH</fullName>
    </alternativeName>
</protein>
<reference evidence="6 7" key="1">
    <citation type="submission" date="2018-06" db="EMBL/GenBank/DDBJ databases">
        <title>Extensive metabolic versatility and redundancy in microbially diverse, dynamic hydrothermal sediments.</title>
        <authorList>
            <person name="Dombrowski N."/>
            <person name="Teske A."/>
            <person name="Baker B.J."/>
        </authorList>
    </citation>
    <scope>NUCLEOTIDE SEQUENCE [LARGE SCALE GENOMIC DNA]</scope>
    <source>
        <strain evidence="6">B35_G9</strain>
    </source>
</reference>
<dbReference type="GO" id="GO:0005737">
    <property type="term" value="C:cytoplasm"/>
    <property type="evidence" value="ECO:0007669"/>
    <property type="project" value="UniProtKB-SubCell"/>
</dbReference>
<evidence type="ECO:0000256" key="2">
    <source>
        <dbReference type="ARBA" id="ARBA00022679"/>
    </source>
</evidence>
<feature type="binding site" evidence="5">
    <location>
        <begin position="118"/>
        <end position="123"/>
    </location>
    <ligand>
        <name>S-adenosyl-L-methionine</name>
        <dbReference type="ChEBI" id="CHEBI:59789"/>
    </ligand>
</feature>
<dbReference type="PANTHER" id="PTHR33603:SF1">
    <property type="entry name" value="RIBOSOMAL RNA LARGE SUBUNIT METHYLTRANSFERASE H"/>
    <property type="match status" value="1"/>
</dbReference>
<dbReference type="InterPro" id="IPR029026">
    <property type="entry name" value="tRNA_m1G_MTases_N"/>
</dbReference>
<dbReference type="GO" id="GO:0070038">
    <property type="term" value="F:rRNA (pseudouridine-N3-)-methyltransferase activity"/>
    <property type="evidence" value="ECO:0007669"/>
    <property type="project" value="UniProtKB-UniRule"/>
</dbReference>
<evidence type="ECO:0000256" key="1">
    <source>
        <dbReference type="ARBA" id="ARBA00022603"/>
    </source>
</evidence>
<evidence type="ECO:0000313" key="7">
    <source>
        <dbReference type="Proteomes" id="UP000282321"/>
    </source>
</evidence>
<dbReference type="EC" id="2.1.1.177" evidence="5"/>
<dbReference type="HAMAP" id="MF_00658">
    <property type="entry name" value="23SrRNA_methyltr_H"/>
    <property type="match status" value="1"/>
</dbReference>
<dbReference type="SUPFAM" id="SSF75217">
    <property type="entry name" value="alpha/beta knot"/>
    <property type="match status" value="1"/>
</dbReference>
<organism evidence="6 7">
    <name type="scientific">candidate division TA06 bacterium</name>
    <dbReference type="NCBI Taxonomy" id="2250710"/>
    <lineage>
        <taxon>Bacteria</taxon>
        <taxon>Bacteria division TA06</taxon>
    </lineage>
</organism>
<comment type="caution">
    <text evidence="6">The sequence shown here is derived from an EMBL/GenBank/DDBJ whole genome shotgun (WGS) entry which is preliminary data.</text>
</comment>
<feature type="binding site" evidence="5">
    <location>
        <position position="99"/>
    </location>
    <ligand>
        <name>S-adenosyl-L-methionine</name>
        <dbReference type="ChEBI" id="CHEBI:59789"/>
    </ligand>
</feature>
<keyword evidence="5" id="KW-0698">rRNA processing</keyword>
<keyword evidence="5" id="KW-0963">Cytoplasm</keyword>
<keyword evidence="3 5" id="KW-0949">S-adenosyl-L-methionine</keyword>
<evidence type="ECO:0000256" key="4">
    <source>
        <dbReference type="ARBA" id="ARBA00038303"/>
    </source>
</evidence>
<dbReference type="Gene3D" id="3.40.1280.10">
    <property type="match status" value="1"/>
</dbReference>
<accession>A0A660SDA3</accession>
<evidence type="ECO:0000313" key="6">
    <source>
        <dbReference type="EMBL" id="RKX68156.1"/>
    </source>
</evidence>
<comment type="subcellular location">
    <subcellularLocation>
        <location evidence="5">Cytoplasm</location>
    </subcellularLocation>
</comment>
<proteinExistence type="inferred from homology"/>
<dbReference type="AlphaFoldDB" id="A0A660SDA3"/>
<evidence type="ECO:0000256" key="3">
    <source>
        <dbReference type="ARBA" id="ARBA00022691"/>
    </source>
</evidence>